<dbReference type="GO" id="GO:0015074">
    <property type="term" value="P:DNA integration"/>
    <property type="evidence" value="ECO:0007669"/>
    <property type="project" value="InterPro"/>
</dbReference>
<evidence type="ECO:0000256" key="1">
    <source>
        <dbReference type="ARBA" id="ARBA00023172"/>
    </source>
</evidence>
<organism evidence="3 4">
    <name type="scientific">Aquisalimonas asiatica</name>
    <dbReference type="NCBI Taxonomy" id="406100"/>
    <lineage>
        <taxon>Bacteria</taxon>
        <taxon>Pseudomonadati</taxon>
        <taxon>Pseudomonadota</taxon>
        <taxon>Gammaproteobacteria</taxon>
        <taxon>Chromatiales</taxon>
        <taxon>Ectothiorhodospiraceae</taxon>
        <taxon>Aquisalimonas</taxon>
    </lineage>
</organism>
<proteinExistence type="predicted"/>
<evidence type="ECO:0000313" key="3">
    <source>
        <dbReference type="EMBL" id="SEP07502.1"/>
    </source>
</evidence>
<protein>
    <submittedName>
        <fullName evidence="3">Phage integrase family protein</fullName>
    </submittedName>
</protein>
<dbReference type="InterPro" id="IPR002104">
    <property type="entry name" value="Integrase_catalytic"/>
</dbReference>
<keyword evidence="4" id="KW-1185">Reference proteome</keyword>
<gene>
    <name evidence="3" type="ORF">SAMN04488052_108111</name>
</gene>
<evidence type="ECO:0000259" key="2">
    <source>
        <dbReference type="PROSITE" id="PS51898"/>
    </source>
</evidence>
<dbReference type="OrthoDB" id="6911400at2"/>
<dbReference type="InterPro" id="IPR011010">
    <property type="entry name" value="DNA_brk_join_enz"/>
</dbReference>
<dbReference type="Proteomes" id="UP000199657">
    <property type="component" value="Unassembled WGS sequence"/>
</dbReference>
<dbReference type="GO" id="GO:0006310">
    <property type="term" value="P:DNA recombination"/>
    <property type="evidence" value="ECO:0007669"/>
    <property type="project" value="UniProtKB-KW"/>
</dbReference>
<dbReference type="SUPFAM" id="SSF56349">
    <property type="entry name" value="DNA breaking-rejoining enzymes"/>
    <property type="match status" value="1"/>
</dbReference>
<evidence type="ECO:0000313" key="4">
    <source>
        <dbReference type="Proteomes" id="UP000199657"/>
    </source>
</evidence>
<sequence length="521" mass="59024">MDSAGLKENFQTGLFEGEDGRCFLRCEFNPAEPIWIDVTDESWRAVYAGKSHELNWAEVGLPVELTFSLKQVMRERMKRRAPSYLSRVDLTLKSWGQAAAAVKSDLSNGLGVISTLTWLNMWEKMRPDVRSIFRSLYQELADRRLAGADYSLAKEMSRWKARSDVRQLRHVTTWDVESGSFTSSEWELIREALNREELNESDMDCATRIFARILNETLKRPQQVLSMKKDSLWIAPSGREFFLRIPKAKGQAAEMPVSWQITETLARAIQDYSERPQILSLQQRFDRLIVMPGASGEGLGWMTYRQVDVAFAKARLHSWAQRQGIISHRTDRSINLTPYRIRHTGATSMALQGVPRDQIQEVLEHDGPTSADAYIQAVGSDLMPALERATDRGVGKLFAELCNSYFFKGAVVDQVERRPIHIPIIADEVAQPAVVGACGKDGACTEHPFWACYNGCPHFLAWRDAPHREALAYVESELGRWSEAEGGRERSKLGKDFDRVGAAIHEVIRQVEESHAHEVGQ</sequence>
<dbReference type="EMBL" id="FOEG01000008">
    <property type="protein sequence ID" value="SEP07502.1"/>
    <property type="molecule type" value="Genomic_DNA"/>
</dbReference>
<keyword evidence="1" id="KW-0233">DNA recombination</keyword>
<dbReference type="Pfam" id="PF00589">
    <property type="entry name" value="Phage_integrase"/>
    <property type="match status" value="1"/>
</dbReference>
<feature type="domain" description="Tyr recombinase" evidence="2">
    <location>
        <begin position="176"/>
        <end position="387"/>
    </location>
</feature>
<dbReference type="InterPro" id="IPR013762">
    <property type="entry name" value="Integrase-like_cat_sf"/>
</dbReference>
<dbReference type="Gene3D" id="1.10.443.10">
    <property type="entry name" value="Intergrase catalytic core"/>
    <property type="match status" value="1"/>
</dbReference>
<name>A0A1H8UWB9_9GAMM</name>
<dbReference type="STRING" id="406100.SAMN04488052_108111"/>
<reference evidence="3 4" key="1">
    <citation type="submission" date="2016-10" db="EMBL/GenBank/DDBJ databases">
        <authorList>
            <person name="de Groot N.N."/>
        </authorList>
    </citation>
    <scope>NUCLEOTIDE SEQUENCE [LARGE SCALE GENOMIC DNA]</scope>
    <source>
        <strain evidence="3 4">CGMCC 1.6291</strain>
    </source>
</reference>
<dbReference type="PROSITE" id="PS51898">
    <property type="entry name" value="TYR_RECOMBINASE"/>
    <property type="match status" value="1"/>
</dbReference>
<dbReference type="AlphaFoldDB" id="A0A1H8UWB9"/>
<accession>A0A1H8UWB9</accession>
<dbReference type="GO" id="GO:0003677">
    <property type="term" value="F:DNA binding"/>
    <property type="evidence" value="ECO:0007669"/>
    <property type="project" value="InterPro"/>
</dbReference>
<dbReference type="RefSeq" id="WP_091645382.1">
    <property type="nucleotide sequence ID" value="NZ_FOEG01000008.1"/>
</dbReference>